<dbReference type="InterPro" id="IPR006671">
    <property type="entry name" value="Cyclin_N"/>
</dbReference>
<evidence type="ECO:0000259" key="1">
    <source>
        <dbReference type="Pfam" id="PF00134"/>
    </source>
</evidence>
<dbReference type="SUPFAM" id="SSF47954">
    <property type="entry name" value="Cyclin-like"/>
    <property type="match status" value="1"/>
</dbReference>
<feature type="domain" description="Cyclin N-terminal" evidence="1">
    <location>
        <begin position="7"/>
        <end position="66"/>
    </location>
</feature>
<protein>
    <recommendedName>
        <fullName evidence="1">Cyclin N-terminal domain-containing protein</fullName>
    </recommendedName>
</protein>
<keyword evidence="3" id="KW-1185">Reference proteome</keyword>
<dbReference type="Pfam" id="PF00134">
    <property type="entry name" value="Cyclin_N"/>
    <property type="match status" value="1"/>
</dbReference>
<dbReference type="EMBL" id="WHWC01000405">
    <property type="protein sequence ID" value="KAG8362620.1"/>
    <property type="molecule type" value="Genomic_DNA"/>
</dbReference>
<gene>
    <name evidence="2" type="ORF">BUALT_BualtUnG0057500</name>
</gene>
<dbReference type="Gene3D" id="1.10.472.10">
    <property type="entry name" value="Cyclin-like"/>
    <property type="match status" value="1"/>
</dbReference>
<accession>A0AAV6W6P9</accession>
<name>A0AAV6W6P9_9LAMI</name>
<proteinExistence type="predicted"/>
<organism evidence="2 3">
    <name type="scientific">Buddleja alternifolia</name>
    <dbReference type="NCBI Taxonomy" id="168488"/>
    <lineage>
        <taxon>Eukaryota</taxon>
        <taxon>Viridiplantae</taxon>
        <taxon>Streptophyta</taxon>
        <taxon>Embryophyta</taxon>
        <taxon>Tracheophyta</taxon>
        <taxon>Spermatophyta</taxon>
        <taxon>Magnoliopsida</taxon>
        <taxon>eudicotyledons</taxon>
        <taxon>Gunneridae</taxon>
        <taxon>Pentapetalae</taxon>
        <taxon>asterids</taxon>
        <taxon>lamiids</taxon>
        <taxon>Lamiales</taxon>
        <taxon>Scrophulariaceae</taxon>
        <taxon>Buddlejeae</taxon>
        <taxon>Buddleja</taxon>
    </lineage>
</organism>
<evidence type="ECO:0000313" key="2">
    <source>
        <dbReference type="EMBL" id="KAG8362620.1"/>
    </source>
</evidence>
<sequence>MQDEGQAHDNMDSQPVMNEKMRGILIDWLFQVHHKFELPPVTVYLTINILNGYLASKITLSKELQFRGSHDIEGVREYAPNGFLHGILHGIEGPLDTDRLFRIERGYAIDDDDVCREFCTPPVAEQPLL</sequence>
<comment type="caution">
    <text evidence="2">The sequence shown here is derived from an EMBL/GenBank/DDBJ whole genome shotgun (WGS) entry which is preliminary data.</text>
</comment>
<dbReference type="InterPro" id="IPR036915">
    <property type="entry name" value="Cyclin-like_sf"/>
</dbReference>
<dbReference type="Proteomes" id="UP000826271">
    <property type="component" value="Unassembled WGS sequence"/>
</dbReference>
<reference evidence="2" key="1">
    <citation type="submission" date="2019-10" db="EMBL/GenBank/DDBJ databases">
        <authorList>
            <person name="Zhang R."/>
            <person name="Pan Y."/>
            <person name="Wang J."/>
            <person name="Ma R."/>
            <person name="Yu S."/>
        </authorList>
    </citation>
    <scope>NUCLEOTIDE SEQUENCE</scope>
    <source>
        <strain evidence="2">LA-IB0</strain>
        <tissue evidence="2">Leaf</tissue>
    </source>
</reference>
<evidence type="ECO:0000313" key="3">
    <source>
        <dbReference type="Proteomes" id="UP000826271"/>
    </source>
</evidence>
<dbReference type="AlphaFoldDB" id="A0AAV6W6P9"/>